<evidence type="ECO:0000313" key="2">
    <source>
        <dbReference type="EMBL" id="GMS89626.1"/>
    </source>
</evidence>
<feature type="non-terminal residue" evidence="2">
    <location>
        <position position="106"/>
    </location>
</feature>
<proteinExistence type="predicted"/>
<evidence type="ECO:0000313" key="3">
    <source>
        <dbReference type="Proteomes" id="UP001432027"/>
    </source>
</evidence>
<feature type="compositionally biased region" description="Low complexity" evidence="1">
    <location>
        <begin position="64"/>
        <end position="77"/>
    </location>
</feature>
<evidence type="ECO:0000256" key="1">
    <source>
        <dbReference type="SAM" id="MobiDB-lite"/>
    </source>
</evidence>
<feature type="compositionally biased region" description="Polar residues" evidence="1">
    <location>
        <begin position="45"/>
        <end position="57"/>
    </location>
</feature>
<gene>
    <name evidence="2" type="ORF">PENTCL1PPCAC_11801</name>
</gene>
<accession>A0AAV5T2B6</accession>
<dbReference type="EMBL" id="BTSX01000003">
    <property type="protein sequence ID" value="GMS89626.1"/>
    <property type="molecule type" value="Genomic_DNA"/>
</dbReference>
<feature type="non-terminal residue" evidence="2">
    <location>
        <position position="1"/>
    </location>
</feature>
<sequence>TPPSDWEQKLEQLLVEQAARRAAAAASLLAASAATPIESTGDLATAQTGAVTSQSITAEDGADSSSKTTASTSATPTAHPPNRRTSSLLEHFWSQPGSSRETEEEG</sequence>
<feature type="region of interest" description="Disordered" evidence="1">
    <location>
        <begin position="36"/>
        <end position="106"/>
    </location>
</feature>
<dbReference type="Proteomes" id="UP001432027">
    <property type="component" value="Unassembled WGS sequence"/>
</dbReference>
<reference evidence="2" key="1">
    <citation type="submission" date="2023-10" db="EMBL/GenBank/DDBJ databases">
        <title>Genome assembly of Pristionchus species.</title>
        <authorList>
            <person name="Yoshida K."/>
            <person name="Sommer R.J."/>
        </authorList>
    </citation>
    <scope>NUCLEOTIDE SEQUENCE</scope>
    <source>
        <strain evidence="2">RS0144</strain>
    </source>
</reference>
<comment type="caution">
    <text evidence="2">The sequence shown here is derived from an EMBL/GenBank/DDBJ whole genome shotgun (WGS) entry which is preliminary data.</text>
</comment>
<dbReference type="AlphaFoldDB" id="A0AAV5T2B6"/>
<name>A0AAV5T2B6_9BILA</name>
<keyword evidence="3" id="KW-1185">Reference proteome</keyword>
<protein>
    <submittedName>
        <fullName evidence="2">Uncharacterized protein</fullName>
    </submittedName>
</protein>
<organism evidence="2 3">
    <name type="scientific">Pristionchus entomophagus</name>
    <dbReference type="NCBI Taxonomy" id="358040"/>
    <lineage>
        <taxon>Eukaryota</taxon>
        <taxon>Metazoa</taxon>
        <taxon>Ecdysozoa</taxon>
        <taxon>Nematoda</taxon>
        <taxon>Chromadorea</taxon>
        <taxon>Rhabditida</taxon>
        <taxon>Rhabditina</taxon>
        <taxon>Diplogasteromorpha</taxon>
        <taxon>Diplogasteroidea</taxon>
        <taxon>Neodiplogasteridae</taxon>
        <taxon>Pristionchus</taxon>
    </lineage>
</organism>